<dbReference type="PANTHER" id="PTHR30146:SF154">
    <property type="entry name" value="TRANSCRIPTION REGULATOR, MEMBER OF GALR FAMILY"/>
    <property type="match status" value="1"/>
</dbReference>
<dbReference type="Gene3D" id="3.40.50.2300">
    <property type="match status" value="2"/>
</dbReference>
<sequence>MYAEITALETLSRSKVDGIVLMATNITSQHIEVIEKINVSVIIVGQEHHQLHSIFHDDYEAGYEIGTQVGEKGYRNIQFFSVSEKDVAVGVHRKQGFVDALKNYEVRPQITKHLLNMTRL</sequence>
<feature type="domain" description="Periplasmic binding protein/LacI sugar binding" evidence="1">
    <location>
        <begin position="4"/>
        <end position="105"/>
    </location>
</feature>
<name>A0A380H3W3_9STAP</name>
<organism evidence="2 3">
    <name type="scientific">Staphylococcus saccharolyticus</name>
    <dbReference type="NCBI Taxonomy" id="33028"/>
    <lineage>
        <taxon>Bacteria</taxon>
        <taxon>Bacillati</taxon>
        <taxon>Bacillota</taxon>
        <taxon>Bacilli</taxon>
        <taxon>Bacillales</taxon>
        <taxon>Staphylococcaceae</taxon>
        <taxon>Staphylococcus</taxon>
    </lineage>
</organism>
<dbReference type="AlphaFoldDB" id="A0A380H3W3"/>
<evidence type="ECO:0000313" key="2">
    <source>
        <dbReference type="EMBL" id="SUM70091.1"/>
    </source>
</evidence>
<dbReference type="GO" id="GO:0003700">
    <property type="term" value="F:DNA-binding transcription factor activity"/>
    <property type="evidence" value="ECO:0007669"/>
    <property type="project" value="TreeGrafter"/>
</dbReference>
<dbReference type="SUPFAM" id="SSF53822">
    <property type="entry name" value="Periplasmic binding protein-like I"/>
    <property type="match status" value="1"/>
</dbReference>
<reference evidence="2 3" key="1">
    <citation type="submission" date="2018-06" db="EMBL/GenBank/DDBJ databases">
        <authorList>
            <consortium name="Pathogen Informatics"/>
            <person name="Doyle S."/>
        </authorList>
    </citation>
    <scope>NUCLEOTIDE SEQUENCE [LARGE SCALE GENOMIC DNA]</scope>
    <source>
        <strain evidence="2 3">NCTC11807</strain>
    </source>
</reference>
<dbReference type="InterPro" id="IPR001761">
    <property type="entry name" value="Peripla_BP/Lac1_sug-bd_dom"/>
</dbReference>
<dbReference type="InterPro" id="IPR028082">
    <property type="entry name" value="Peripla_BP_I"/>
</dbReference>
<evidence type="ECO:0000313" key="3">
    <source>
        <dbReference type="Proteomes" id="UP000255425"/>
    </source>
</evidence>
<protein>
    <submittedName>
        <fullName evidence="2">Sucrose operon repressor</fullName>
    </submittedName>
</protein>
<dbReference type="EMBL" id="UHDZ01000001">
    <property type="protein sequence ID" value="SUM70091.1"/>
    <property type="molecule type" value="Genomic_DNA"/>
</dbReference>
<dbReference type="PANTHER" id="PTHR30146">
    <property type="entry name" value="LACI-RELATED TRANSCRIPTIONAL REPRESSOR"/>
    <property type="match status" value="1"/>
</dbReference>
<accession>A0A380H3W3</accession>
<dbReference type="Proteomes" id="UP000255425">
    <property type="component" value="Unassembled WGS sequence"/>
</dbReference>
<evidence type="ECO:0000259" key="1">
    <source>
        <dbReference type="Pfam" id="PF00532"/>
    </source>
</evidence>
<proteinExistence type="predicted"/>
<dbReference type="Pfam" id="PF00532">
    <property type="entry name" value="Peripla_BP_1"/>
    <property type="match status" value="1"/>
</dbReference>
<gene>
    <name evidence="2" type="primary">scrR_1</name>
    <name evidence="2" type="ORF">NCTC11807_01050</name>
</gene>
<keyword evidence="3" id="KW-1185">Reference proteome</keyword>
<dbReference type="GO" id="GO:0000976">
    <property type="term" value="F:transcription cis-regulatory region binding"/>
    <property type="evidence" value="ECO:0007669"/>
    <property type="project" value="TreeGrafter"/>
</dbReference>